<evidence type="ECO:0000256" key="6">
    <source>
        <dbReference type="PIRSR" id="PIRSR602401-1"/>
    </source>
</evidence>
<evidence type="ECO:0000256" key="3">
    <source>
        <dbReference type="ARBA" id="ARBA00023002"/>
    </source>
</evidence>
<dbReference type="Pfam" id="PF00067">
    <property type="entry name" value="p450"/>
    <property type="match status" value="1"/>
</dbReference>
<dbReference type="GO" id="GO:0016705">
    <property type="term" value="F:oxidoreductase activity, acting on paired donors, with incorporation or reduction of molecular oxygen"/>
    <property type="evidence" value="ECO:0007669"/>
    <property type="project" value="InterPro"/>
</dbReference>
<feature type="signal peptide" evidence="7">
    <location>
        <begin position="1"/>
        <end position="21"/>
    </location>
</feature>
<keyword evidence="6" id="KW-0349">Heme</keyword>
<dbReference type="SUPFAM" id="SSF48264">
    <property type="entry name" value="Cytochrome P450"/>
    <property type="match status" value="1"/>
</dbReference>
<dbReference type="Gene3D" id="1.10.630.10">
    <property type="entry name" value="Cytochrome P450"/>
    <property type="match status" value="1"/>
</dbReference>
<proteinExistence type="inferred from homology"/>
<name>A0A9P9BMG6_9PEZI</name>
<feature type="binding site" description="axial binding residue" evidence="6">
    <location>
        <position position="441"/>
    </location>
    <ligand>
        <name>heme</name>
        <dbReference type="ChEBI" id="CHEBI:30413"/>
    </ligand>
    <ligandPart>
        <name>Fe</name>
        <dbReference type="ChEBI" id="CHEBI:18248"/>
    </ligandPart>
</feature>
<comment type="similarity">
    <text evidence="1">Belongs to the cytochrome P450 family.</text>
</comment>
<keyword evidence="9" id="KW-1185">Reference proteome</keyword>
<dbReference type="PANTHER" id="PTHR46300">
    <property type="entry name" value="P450, PUTATIVE (EUROFUNG)-RELATED-RELATED"/>
    <property type="match status" value="1"/>
</dbReference>
<keyword evidence="4 6" id="KW-0408">Iron</keyword>
<dbReference type="GO" id="GO:0005506">
    <property type="term" value="F:iron ion binding"/>
    <property type="evidence" value="ECO:0007669"/>
    <property type="project" value="InterPro"/>
</dbReference>
<dbReference type="OrthoDB" id="1103324at2759"/>
<accession>A0A9P9BMG6</accession>
<keyword evidence="3" id="KW-0560">Oxidoreductase</keyword>
<evidence type="ECO:0000256" key="2">
    <source>
        <dbReference type="ARBA" id="ARBA00022723"/>
    </source>
</evidence>
<comment type="cofactor">
    <cofactor evidence="6">
        <name>heme</name>
        <dbReference type="ChEBI" id="CHEBI:30413"/>
    </cofactor>
</comment>
<organism evidence="8 9">
    <name type="scientific">Microdochium trichocladiopsis</name>
    <dbReference type="NCBI Taxonomy" id="1682393"/>
    <lineage>
        <taxon>Eukaryota</taxon>
        <taxon>Fungi</taxon>
        <taxon>Dikarya</taxon>
        <taxon>Ascomycota</taxon>
        <taxon>Pezizomycotina</taxon>
        <taxon>Sordariomycetes</taxon>
        <taxon>Xylariomycetidae</taxon>
        <taxon>Xylariales</taxon>
        <taxon>Microdochiaceae</taxon>
        <taxon>Microdochium</taxon>
    </lineage>
</organism>
<dbReference type="PRINTS" id="PR00385">
    <property type="entry name" value="P450"/>
</dbReference>
<dbReference type="RefSeq" id="XP_046006044.1">
    <property type="nucleotide sequence ID" value="XM_046162344.1"/>
</dbReference>
<protein>
    <submittedName>
        <fullName evidence="8">Cytochrome P450</fullName>
    </submittedName>
</protein>
<dbReference type="PRINTS" id="PR00463">
    <property type="entry name" value="EP450I"/>
</dbReference>
<dbReference type="AlphaFoldDB" id="A0A9P9BMG6"/>
<reference evidence="8" key="1">
    <citation type="journal article" date="2021" name="Nat. Commun.">
        <title>Genetic determinants of endophytism in the Arabidopsis root mycobiome.</title>
        <authorList>
            <person name="Mesny F."/>
            <person name="Miyauchi S."/>
            <person name="Thiergart T."/>
            <person name="Pickel B."/>
            <person name="Atanasova L."/>
            <person name="Karlsson M."/>
            <person name="Huettel B."/>
            <person name="Barry K.W."/>
            <person name="Haridas S."/>
            <person name="Chen C."/>
            <person name="Bauer D."/>
            <person name="Andreopoulos W."/>
            <person name="Pangilinan J."/>
            <person name="LaButti K."/>
            <person name="Riley R."/>
            <person name="Lipzen A."/>
            <person name="Clum A."/>
            <person name="Drula E."/>
            <person name="Henrissat B."/>
            <person name="Kohler A."/>
            <person name="Grigoriev I.V."/>
            <person name="Martin F.M."/>
            <person name="Hacquard S."/>
        </authorList>
    </citation>
    <scope>NUCLEOTIDE SEQUENCE</scope>
    <source>
        <strain evidence="8">MPI-CAGE-CH-0230</strain>
    </source>
</reference>
<dbReference type="GO" id="GO:0020037">
    <property type="term" value="F:heme binding"/>
    <property type="evidence" value="ECO:0007669"/>
    <property type="project" value="InterPro"/>
</dbReference>
<dbReference type="Proteomes" id="UP000756346">
    <property type="component" value="Unassembled WGS sequence"/>
</dbReference>
<evidence type="ECO:0000313" key="9">
    <source>
        <dbReference type="Proteomes" id="UP000756346"/>
    </source>
</evidence>
<feature type="chain" id="PRO_5040168408" evidence="7">
    <location>
        <begin position="22"/>
        <end position="535"/>
    </location>
</feature>
<keyword evidence="5" id="KW-0503">Monooxygenase</keyword>
<keyword evidence="2 6" id="KW-0479">Metal-binding</keyword>
<gene>
    <name evidence="8" type="ORF">B0I36DRAFT_425629</name>
</gene>
<dbReference type="InterPro" id="IPR050364">
    <property type="entry name" value="Cytochrome_P450_fung"/>
</dbReference>
<evidence type="ECO:0000256" key="5">
    <source>
        <dbReference type="ARBA" id="ARBA00023033"/>
    </source>
</evidence>
<dbReference type="InterPro" id="IPR001128">
    <property type="entry name" value="Cyt_P450"/>
</dbReference>
<evidence type="ECO:0000256" key="7">
    <source>
        <dbReference type="SAM" id="SignalP"/>
    </source>
</evidence>
<sequence>MLAYFIAVGLPLALFLHACSTIGHRRRHMPDGPPTMPLLGNMLQMPTSKLFLKLHEWAKEYGDCYSLTVGPSNIIVLSGRNAVKQVLDKNSAVSSNRPVSVLRQQLLTGGEHLLWMDATPQWRDLRKLIHGDLTQTMCNGTHAPLQHAESVQMLYDMMQDQSEWKRHIERFTNSLIMCLVYGIRQPRIYDPYILRFEELMRQWTIINTPGATPPVDIFPALNWVPERFFNNWKSRARAVHDEMRDLYDGLHDTVVSRRQRIGSVGSIVDRMLDQTGKNTLTRHQIANLAGVTIKGGSDTSATTLSNFVTAMVLHPEIQKKAQAEIDREVPSDRIPDLSDFGRLPYVMAIIKEVQRWRPLGGLGIPHELSEDVWLDGKLLPKGSTVFLNNWTLCQDEKRYQNPEKFDPDRFEGFTAFASEYANLADPEKRDHYSYGNGRRLCPGIHLAERNLMHVASKMLWAFDMRLPTDPATGKPIEIDTDIMTGYVEGLVLSIKDFPVDLKVRSEDRRRAVEESHSAANADLFAKYDEVIAAST</sequence>
<comment type="caution">
    <text evidence="8">The sequence shown here is derived from an EMBL/GenBank/DDBJ whole genome shotgun (WGS) entry which is preliminary data.</text>
</comment>
<keyword evidence="7" id="KW-0732">Signal</keyword>
<dbReference type="CDD" id="cd11065">
    <property type="entry name" value="CYP64-like"/>
    <property type="match status" value="1"/>
</dbReference>
<dbReference type="PANTHER" id="PTHR46300:SF2">
    <property type="entry name" value="CYTOCHROME P450 MONOOXYGENASE ALNH-RELATED"/>
    <property type="match status" value="1"/>
</dbReference>
<dbReference type="GO" id="GO:0004497">
    <property type="term" value="F:monooxygenase activity"/>
    <property type="evidence" value="ECO:0007669"/>
    <property type="project" value="UniProtKB-KW"/>
</dbReference>
<dbReference type="InterPro" id="IPR002401">
    <property type="entry name" value="Cyt_P450_E_grp-I"/>
</dbReference>
<evidence type="ECO:0000256" key="4">
    <source>
        <dbReference type="ARBA" id="ARBA00023004"/>
    </source>
</evidence>
<dbReference type="GeneID" id="70191890"/>
<dbReference type="InterPro" id="IPR036396">
    <property type="entry name" value="Cyt_P450_sf"/>
</dbReference>
<dbReference type="EMBL" id="JAGTJQ010000012">
    <property type="protein sequence ID" value="KAH7016420.1"/>
    <property type="molecule type" value="Genomic_DNA"/>
</dbReference>
<evidence type="ECO:0000313" key="8">
    <source>
        <dbReference type="EMBL" id="KAH7016420.1"/>
    </source>
</evidence>
<evidence type="ECO:0000256" key="1">
    <source>
        <dbReference type="ARBA" id="ARBA00010617"/>
    </source>
</evidence>